<evidence type="ECO:0000259" key="2">
    <source>
        <dbReference type="Pfam" id="PF08443"/>
    </source>
</evidence>
<dbReference type="InterPro" id="IPR013651">
    <property type="entry name" value="ATP-grasp_RimK-type"/>
</dbReference>
<sequence>MSGRRSQPSSQLGATSKPGPLGPGQVDRYHSFRTGSDLRVVVVDGHAVGAEVRTSIKGFKSNPALGGTAEPCLGRYLEAEQLACRAAATVGAEIAGVDLLFESSGAFTICEVNTAPGTKVLTEVTPAIIAACSARVRRVDGLPAEKGARQQTVAACTG</sequence>
<feature type="compositionally biased region" description="Polar residues" evidence="1">
    <location>
        <begin position="1"/>
        <end position="14"/>
    </location>
</feature>
<dbReference type="AlphaFoldDB" id="A0AAU1I8V3"/>
<proteinExistence type="predicted"/>
<protein>
    <recommendedName>
        <fullName evidence="2">ATP-grasp fold RimK-type domain-containing protein</fullName>
    </recommendedName>
</protein>
<dbReference type="PANTHER" id="PTHR21621:SF2">
    <property type="entry name" value="COENZYME GAMMA-F420-2:ALPHA-L-GLUTAMATE LIGASE"/>
    <property type="match status" value="1"/>
</dbReference>
<organism evidence="3">
    <name type="scientific">Streptomyces sp. NBC_00180</name>
    <dbReference type="NCBI Taxonomy" id="2903632"/>
    <lineage>
        <taxon>Bacteria</taxon>
        <taxon>Bacillati</taxon>
        <taxon>Actinomycetota</taxon>
        <taxon>Actinomycetes</taxon>
        <taxon>Kitasatosporales</taxon>
        <taxon>Streptomycetaceae</taxon>
        <taxon>Streptomyces</taxon>
    </lineage>
</organism>
<dbReference type="GO" id="GO:0005737">
    <property type="term" value="C:cytoplasm"/>
    <property type="evidence" value="ECO:0007669"/>
    <property type="project" value="TreeGrafter"/>
</dbReference>
<dbReference type="Gene3D" id="3.30.470.20">
    <property type="entry name" value="ATP-grasp fold, B domain"/>
    <property type="match status" value="1"/>
</dbReference>
<dbReference type="PANTHER" id="PTHR21621">
    <property type="entry name" value="RIBOSOMAL PROTEIN S6 MODIFICATION PROTEIN"/>
    <property type="match status" value="1"/>
</dbReference>
<gene>
    <name evidence="3" type="ORF">OG477_42365</name>
</gene>
<reference evidence="3" key="1">
    <citation type="submission" date="2022-10" db="EMBL/GenBank/DDBJ databases">
        <title>The complete genomes of actinobacterial strains from the NBC collection.</title>
        <authorList>
            <person name="Joergensen T.S."/>
            <person name="Alvarez Arevalo M."/>
            <person name="Sterndorff E.B."/>
            <person name="Faurdal D."/>
            <person name="Vuksanovic O."/>
            <person name="Mourched A.-S."/>
            <person name="Charusanti P."/>
            <person name="Shaw S."/>
            <person name="Blin K."/>
            <person name="Weber T."/>
        </authorList>
    </citation>
    <scope>NUCLEOTIDE SEQUENCE</scope>
    <source>
        <strain evidence="3">NBC 00180</strain>
    </source>
</reference>
<accession>A0AAU1I8V3</accession>
<evidence type="ECO:0000313" key="3">
    <source>
        <dbReference type="EMBL" id="WTP91506.1"/>
    </source>
</evidence>
<feature type="region of interest" description="Disordered" evidence="1">
    <location>
        <begin position="1"/>
        <end position="28"/>
    </location>
</feature>
<dbReference type="SUPFAM" id="SSF56059">
    <property type="entry name" value="Glutathione synthetase ATP-binding domain-like"/>
    <property type="match status" value="1"/>
</dbReference>
<name>A0AAU1I8V3_9ACTN</name>
<dbReference type="Pfam" id="PF08443">
    <property type="entry name" value="RimK"/>
    <property type="match status" value="1"/>
</dbReference>
<evidence type="ECO:0000256" key="1">
    <source>
        <dbReference type="SAM" id="MobiDB-lite"/>
    </source>
</evidence>
<dbReference type="GO" id="GO:0043774">
    <property type="term" value="F:coenzyme F420-2 alpha-glutamyl ligase activity"/>
    <property type="evidence" value="ECO:0007669"/>
    <property type="project" value="TreeGrafter"/>
</dbReference>
<dbReference type="EMBL" id="CP108140">
    <property type="protein sequence ID" value="WTP91506.1"/>
    <property type="molecule type" value="Genomic_DNA"/>
</dbReference>
<feature type="domain" description="ATP-grasp fold RimK-type" evidence="2">
    <location>
        <begin position="28"/>
        <end position="122"/>
    </location>
</feature>